<organism evidence="2 3">
    <name type="scientific">Enterococcus casseliflavus</name>
    <name type="common">Enterococcus flavescens</name>
    <dbReference type="NCBI Taxonomy" id="37734"/>
    <lineage>
        <taxon>Bacteria</taxon>
        <taxon>Bacillati</taxon>
        <taxon>Bacillota</taxon>
        <taxon>Bacilli</taxon>
        <taxon>Lactobacillales</taxon>
        <taxon>Enterococcaceae</taxon>
        <taxon>Enterococcus</taxon>
    </lineage>
</organism>
<accession>A0A415EMN1</accession>
<feature type="transmembrane region" description="Helical" evidence="1">
    <location>
        <begin position="7"/>
        <end position="25"/>
    </location>
</feature>
<keyword evidence="1" id="KW-0812">Transmembrane</keyword>
<dbReference type="Proteomes" id="UP000286288">
    <property type="component" value="Unassembled WGS sequence"/>
</dbReference>
<reference evidence="2 3" key="1">
    <citation type="submission" date="2018-08" db="EMBL/GenBank/DDBJ databases">
        <title>A genome reference for cultivated species of the human gut microbiota.</title>
        <authorList>
            <person name="Zou Y."/>
            <person name="Xue W."/>
            <person name="Luo G."/>
        </authorList>
    </citation>
    <scope>NUCLEOTIDE SEQUENCE [LARGE SCALE GENOMIC DNA]</scope>
    <source>
        <strain evidence="2 3">AF48-16</strain>
    </source>
</reference>
<sequence length="71" mass="8473">MKLFIIFAYLSVGISVAQYGMYYFFPSISVILRSWFQLGQIILLLGYFFLLVMYFWVQRGRTRKEKQSLGE</sequence>
<evidence type="ECO:0000313" key="2">
    <source>
        <dbReference type="EMBL" id="RHK03650.1"/>
    </source>
</evidence>
<evidence type="ECO:0000313" key="3">
    <source>
        <dbReference type="Proteomes" id="UP000286288"/>
    </source>
</evidence>
<keyword evidence="1" id="KW-1133">Transmembrane helix</keyword>
<feature type="transmembrane region" description="Helical" evidence="1">
    <location>
        <begin position="37"/>
        <end position="57"/>
    </location>
</feature>
<name>A0A415EMN1_ENTCA</name>
<keyword evidence="1" id="KW-0472">Membrane</keyword>
<dbReference type="AlphaFoldDB" id="A0A415EMN1"/>
<proteinExistence type="predicted"/>
<gene>
    <name evidence="2" type="ORF">DW084_16990</name>
</gene>
<comment type="caution">
    <text evidence="2">The sequence shown here is derived from an EMBL/GenBank/DDBJ whole genome shotgun (WGS) entry which is preliminary data.</text>
</comment>
<evidence type="ECO:0000256" key="1">
    <source>
        <dbReference type="SAM" id="Phobius"/>
    </source>
</evidence>
<dbReference type="RefSeq" id="WP_151196450.1">
    <property type="nucleotide sequence ID" value="NZ_CP119393.1"/>
</dbReference>
<protein>
    <submittedName>
        <fullName evidence="2">Uncharacterized protein</fullName>
    </submittedName>
</protein>
<dbReference type="EMBL" id="QRMZ01000033">
    <property type="protein sequence ID" value="RHK03650.1"/>
    <property type="molecule type" value="Genomic_DNA"/>
</dbReference>